<reference evidence="2" key="1">
    <citation type="submission" date="2020-06" db="EMBL/GenBank/DDBJ databases">
        <title>REHAB project genomes.</title>
        <authorList>
            <person name="Shaw L.P."/>
        </authorList>
    </citation>
    <scope>NUCLEOTIDE SEQUENCE [LARGE SCALE GENOMIC DNA]</scope>
    <source>
        <strain evidence="2">RHBSTW-00398</strain>
    </source>
</reference>
<dbReference type="EMBL" id="CP055538">
    <property type="protein sequence ID" value="QLO16108.1"/>
    <property type="molecule type" value="Genomic_DNA"/>
</dbReference>
<organism evidence="1 2">
    <name type="scientific">Citrobacter freundii</name>
    <dbReference type="NCBI Taxonomy" id="546"/>
    <lineage>
        <taxon>Bacteria</taxon>
        <taxon>Pseudomonadati</taxon>
        <taxon>Pseudomonadota</taxon>
        <taxon>Gammaproteobacteria</taxon>
        <taxon>Enterobacterales</taxon>
        <taxon>Enterobacteriaceae</taxon>
        <taxon>Citrobacter</taxon>
        <taxon>Citrobacter freundii complex</taxon>
    </lineage>
</organism>
<evidence type="ECO:0000313" key="1">
    <source>
        <dbReference type="EMBL" id="QLO16108.1"/>
    </source>
</evidence>
<name>A0AAE7L0X3_CITFR</name>
<proteinExistence type="predicted"/>
<protein>
    <submittedName>
        <fullName evidence="1">Uncharacterized protein</fullName>
    </submittedName>
</protein>
<sequence length="223" mass="25826">MYKISLPTILLFSYSIVTFANDLYVIDKIESSQQKETRLNNLKLTWKIYQIKPEEKFTYTGSGGESYLSEMQVVYRNYSAESNDYIFISGVTGKGSELKLPPESVRRLSDLAKQGADSRINHWVLEKSTTSPAVKYYGDKYDAYHQRNIDFARKIINSHSCDTVMNVDVYSFGGEYLNAVCGDRRDIKQSLDDYRDNKPLDTSLKETYLVMPKEQRDALRQRR</sequence>
<dbReference type="Proteomes" id="UP000510650">
    <property type="component" value="Chromosome"/>
</dbReference>
<accession>A0AAE7L0X3</accession>
<gene>
    <name evidence="1" type="ORF">HV183_23150</name>
</gene>
<dbReference type="RefSeq" id="WP_174361470.1">
    <property type="nucleotide sequence ID" value="NZ_CP055538.1"/>
</dbReference>
<dbReference type="AlphaFoldDB" id="A0AAE7L0X3"/>
<evidence type="ECO:0000313" key="2">
    <source>
        <dbReference type="Proteomes" id="UP000510650"/>
    </source>
</evidence>